<sequence length="394" mass="44891">MKTVILADTGHSGHRRVWLAAFAETFLAQGHHVILVLPDPQPVLELIQSRINDTSTVSHQSWDLPRVTKRNRAFFKNLGSSIRIWRSLSSTIKALPQKPDLVLLPFLDVFVCHGIFPQFLDRVFPFVWYGIYFQPQWTRRHTEKHMNRSAYFLETIAVRSKYCRGLGILDEGVGDIVASKHKVPVHCFPDFIYPSIEAHESELGKSVRNKANNRKIVSFVGTIQSRKGFESFLQLMDVADPLKYYFLIAGKFTPNCFPTTVIERWESLKKEPPENVTVFNGAIENDQDYYDLFRQSDVIWGAYEDWPHSSNVLTLSAAFKTPILVSDHYLMAERVRQFKLGAVLPDERSGAALLKAVEQLTVNTNGAYDDFTKLHSLDALSTQLVHILALNQAT</sequence>
<proteinExistence type="predicted"/>
<dbReference type="Proteomes" id="UP001324993">
    <property type="component" value="Chromosome"/>
</dbReference>
<reference evidence="2 3" key="1">
    <citation type="submission" date="2023-11" db="EMBL/GenBank/DDBJ databases">
        <title>Coraliomargarita sp. nov., isolated from marine algae.</title>
        <authorList>
            <person name="Lee J.K."/>
            <person name="Baek J.H."/>
            <person name="Kim J.M."/>
            <person name="Choi D.G."/>
            <person name="Jeon C.O."/>
        </authorList>
    </citation>
    <scope>NUCLEOTIDE SEQUENCE [LARGE SCALE GENOMIC DNA]</scope>
    <source>
        <strain evidence="2 3">J2-16</strain>
    </source>
</reference>
<dbReference type="Gene3D" id="3.40.50.2000">
    <property type="entry name" value="Glycogen Phosphorylase B"/>
    <property type="match status" value="1"/>
</dbReference>
<dbReference type="EMBL" id="CP138858">
    <property type="protein sequence ID" value="WPJ97368.1"/>
    <property type="molecule type" value="Genomic_DNA"/>
</dbReference>
<evidence type="ECO:0000259" key="1">
    <source>
        <dbReference type="Pfam" id="PF00534"/>
    </source>
</evidence>
<dbReference type="Pfam" id="PF00534">
    <property type="entry name" value="Glycos_transf_1"/>
    <property type="match status" value="1"/>
</dbReference>
<organism evidence="2 3">
    <name type="scientific">Coraliomargarita algicola</name>
    <dbReference type="NCBI Taxonomy" id="3092156"/>
    <lineage>
        <taxon>Bacteria</taxon>
        <taxon>Pseudomonadati</taxon>
        <taxon>Verrucomicrobiota</taxon>
        <taxon>Opitutia</taxon>
        <taxon>Puniceicoccales</taxon>
        <taxon>Coraliomargaritaceae</taxon>
        <taxon>Coraliomargarita</taxon>
    </lineage>
</organism>
<evidence type="ECO:0000313" key="2">
    <source>
        <dbReference type="EMBL" id="WPJ97368.1"/>
    </source>
</evidence>
<keyword evidence="3" id="KW-1185">Reference proteome</keyword>
<dbReference type="RefSeq" id="WP_319834212.1">
    <property type="nucleotide sequence ID" value="NZ_CP138858.1"/>
</dbReference>
<protein>
    <recommendedName>
        <fullName evidence="1">Glycosyl transferase family 1 domain-containing protein</fullName>
    </recommendedName>
</protein>
<gene>
    <name evidence="2" type="ORF">SH580_06555</name>
</gene>
<dbReference type="SUPFAM" id="SSF53756">
    <property type="entry name" value="UDP-Glycosyltransferase/glycogen phosphorylase"/>
    <property type="match status" value="1"/>
</dbReference>
<dbReference type="InterPro" id="IPR001296">
    <property type="entry name" value="Glyco_trans_1"/>
</dbReference>
<accession>A0ABZ0RPP1</accession>
<evidence type="ECO:0000313" key="3">
    <source>
        <dbReference type="Proteomes" id="UP001324993"/>
    </source>
</evidence>
<feature type="domain" description="Glycosyl transferase family 1" evidence="1">
    <location>
        <begin position="208"/>
        <end position="361"/>
    </location>
</feature>
<name>A0ABZ0RPP1_9BACT</name>